<dbReference type="InterPro" id="IPR014436">
    <property type="entry name" value="Extradiol_dOase_DODA"/>
</dbReference>
<feature type="domain" description="Extradiol ring-cleavage dioxygenase class III enzyme subunit B" evidence="6">
    <location>
        <begin position="10"/>
        <end position="274"/>
    </location>
</feature>
<dbReference type="PIRSF" id="PIRSF006157">
    <property type="entry name" value="Doxgns_DODA"/>
    <property type="match status" value="1"/>
</dbReference>
<keyword evidence="4" id="KW-0862">Zinc</keyword>
<evidence type="ECO:0000256" key="5">
    <source>
        <dbReference type="ARBA" id="ARBA00023002"/>
    </source>
</evidence>
<dbReference type="OrthoDB" id="7396853at2759"/>
<evidence type="ECO:0000256" key="4">
    <source>
        <dbReference type="ARBA" id="ARBA00022833"/>
    </source>
</evidence>
<dbReference type="Pfam" id="PF02900">
    <property type="entry name" value="LigB"/>
    <property type="match status" value="1"/>
</dbReference>
<dbReference type="GO" id="GO:0008198">
    <property type="term" value="F:ferrous iron binding"/>
    <property type="evidence" value="ECO:0007669"/>
    <property type="project" value="InterPro"/>
</dbReference>
<evidence type="ECO:0000256" key="2">
    <source>
        <dbReference type="ARBA" id="ARBA00007581"/>
    </source>
</evidence>
<dbReference type="GO" id="GO:0016702">
    <property type="term" value="F:oxidoreductase activity, acting on single donors with incorporation of molecular oxygen, incorporation of two atoms of oxygen"/>
    <property type="evidence" value="ECO:0007669"/>
    <property type="project" value="UniProtKB-ARBA"/>
</dbReference>
<comment type="caution">
    <text evidence="7">The sequence shown here is derived from an EMBL/GenBank/DDBJ whole genome shotgun (WGS) entry which is preliminary data.</text>
</comment>
<accession>A0A8K0NPU6</accession>
<protein>
    <recommendedName>
        <fullName evidence="6">Extradiol ring-cleavage dioxygenase class III enzyme subunit B domain-containing protein</fullName>
    </recommendedName>
</protein>
<evidence type="ECO:0000313" key="8">
    <source>
        <dbReference type="Proteomes" id="UP000812966"/>
    </source>
</evidence>
<dbReference type="PANTHER" id="PTHR30096">
    <property type="entry name" value="4,5-DOPA DIOXYGENASE EXTRADIOL-LIKE PROTEIN"/>
    <property type="match status" value="1"/>
</dbReference>
<organism evidence="7 8">
    <name type="scientific">Filobasidium floriforme</name>
    <dbReference type="NCBI Taxonomy" id="5210"/>
    <lineage>
        <taxon>Eukaryota</taxon>
        <taxon>Fungi</taxon>
        <taxon>Dikarya</taxon>
        <taxon>Basidiomycota</taxon>
        <taxon>Agaricomycotina</taxon>
        <taxon>Tremellomycetes</taxon>
        <taxon>Filobasidiales</taxon>
        <taxon>Filobasidiaceae</taxon>
        <taxon>Filobasidium</taxon>
    </lineage>
</organism>
<keyword evidence="5" id="KW-0560">Oxidoreductase</keyword>
<dbReference type="SUPFAM" id="SSF53213">
    <property type="entry name" value="LigB-like"/>
    <property type="match status" value="1"/>
</dbReference>
<gene>
    <name evidence="7" type="ORF">FFLO_07116</name>
</gene>
<dbReference type="PANTHER" id="PTHR30096:SF0">
    <property type="entry name" value="4,5-DOPA DIOXYGENASE EXTRADIOL-LIKE PROTEIN"/>
    <property type="match status" value="1"/>
</dbReference>
<proteinExistence type="inferred from homology"/>
<dbReference type="GO" id="GO:0008270">
    <property type="term" value="F:zinc ion binding"/>
    <property type="evidence" value="ECO:0007669"/>
    <property type="project" value="InterPro"/>
</dbReference>
<dbReference type="Gene3D" id="3.40.830.10">
    <property type="entry name" value="LigB-like"/>
    <property type="match status" value="1"/>
</dbReference>
<comment type="similarity">
    <text evidence="2">Belongs to the DODA-type extradiol aromatic ring-opening dioxygenase family.</text>
</comment>
<sequence>MTITMPRAPVYFISHGGPPSMYAEKSGPYQAWGRVGQLIRRDIGQGKVDKKKGFVCVSAHWESDDTKGKIIEVNNNPGNPLIYDFYNFPTHYYSQTFHSSGPDGGVEVVKRALEAGGWEVKPVDRGLDHGLWVPFKIAFSQPPVPHAKPPTPSKETLDLIPPLIQISLPGDSSPKSAEKLGEVLGKLRGDGWGVVCTGQAVHNLRELGQARSFGGRGTTYGQPFLTAFLQAATSPLGDIGRASKSLFKREDYRRAHPTPEHLMPLVVAAGAVQSGAGDSRGNVDGEEGEGKGEVIFEEEDGPLGWAMVRWD</sequence>
<name>A0A8K0NPU6_9TREE</name>
<evidence type="ECO:0000313" key="7">
    <source>
        <dbReference type="EMBL" id="KAG7527257.1"/>
    </source>
</evidence>
<dbReference type="InterPro" id="IPR004183">
    <property type="entry name" value="Xdiol_dOase_suB"/>
</dbReference>
<evidence type="ECO:0000259" key="6">
    <source>
        <dbReference type="Pfam" id="PF02900"/>
    </source>
</evidence>
<comment type="cofactor">
    <cofactor evidence="1">
        <name>Zn(2+)</name>
        <dbReference type="ChEBI" id="CHEBI:29105"/>
    </cofactor>
</comment>
<evidence type="ECO:0000256" key="3">
    <source>
        <dbReference type="ARBA" id="ARBA00022723"/>
    </source>
</evidence>
<dbReference type="CDD" id="cd07363">
    <property type="entry name" value="45_DOPA_Dioxygenase"/>
    <property type="match status" value="1"/>
</dbReference>
<dbReference type="AlphaFoldDB" id="A0A8K0NPU6"/>
<evidence type="ECO:0000256" key="1">
    <source>
        <dbReference type="ARBA" id="ARBA00001947"/>
    </source>
</evidence>
<keyword evidence="3" id="KW-0479">Metal-binding</keyword>
<keyword evidence="8" id="KW-1185">Reference proteome</keyword>
<dbReference type="EMBL" id="JABELV010000369">
    <property type="protein sequence ID" value="KAG7527257.1"/>
    <property type="molecule type" value="Genomic_DNA"/>
</dbReference>
<dbReference type="Proteomes" id="UP000812966">
    <property type="component" value="Unassembled WGS sequence"/>
</dbReference>
<reference evidence="7" key="1">
    <citation type="submission" date="2020-04" db="EMBL/GenBank/DDBJ databases">
        <title>Analysis of mating type loci in Filobasidium floriforme.</title>
        <authorList>
            <person name="Nowrousian M."/>
        </authorList>
    </citation>
    <scope>NUCLEOTIDE SEQUENCE</scope>
    <source>
        <strain evidence="7">CBS 6242</strain>
    </source>
</reference>